<evidence type="ECO:0000313" key="9">
    <source>
        <dbReference type="Proteomes" id="UP000076083"/>
    </source>
</evidence>
<dbReference type="SUPFAM" id="SSF48150">
    <property type="entry name" value="DNA-glycosylase"/>
    <property type="match status" value="1"/>
</dbReference>
<dbReference type="AlphaFoldDB" id="A0A159ZXL6"/>
<evidence type="ECO:0000256" key="1">
    <source>
        <dbReference type="ARBA" id="ARBA00022763"/>
    </source>
</evidence>
<dbReference type="GO" id="GO:0016829">
    <property type="term" value="F:lyase activity"/>
    <property type="evidence" value="ECO:0007669"/>
    <property type="project" value="UniProtKB-KW"/>
</dbReference>
<keyword evidence="1" id="KW-0227">DNA damage</keyword>
<keyword evidence="2" id="KW-0378">Hydrolase</keyword>
<dbReference type="Gene3D" id="1.10.1670.10">
    <property type="entry name" value="Helix-hairpin-Helix base-excision DNA repair enzymes (C-terminal)"/>
    <property type="match status" value="1"/>
</dbReference>
<organism evidence="8 9">
    <name type="scientific">Pseudomonas fluorescens</name>
    <dbReference type="NCBI Taxonomy" id="294"/>
    <lineage>
        <taxon>Bacteria</taxon>
        <taxon>Pseudomonadati</taxon>
        <taxon>Pseudomonadota</taxon>
        <taxon>Gammaproteobacteria</taxon>
        <taxon>Pseudomonadales</taxon>
        <taxon>Pseudomonadaceae</taxon>
        <taxon>Pseudomonas</taxon>
    </lineage>
</organism>
<dbReference type="GO" id="GO:0006284">
    <property type="term" value="P:base-excision repair"/>
    <property type="evidence" value="ECO:0007669"/>
    <property type="project" value="InterPro"/>
</dbReference>
<reference evidence="9" key="1">
    <citation type="submission" date="2016-04" db="EMBL/GenBank/DDBJ databases">
        <authorList>
            <person name="Ray J."/>
            <person name="Price M."/>
            <person name="Deutschbauer A."/>
        </authorList>
    </citation>
    <scope>NUCLEOTIDE SEQUENCE [LARGE SCALE GENOMIC DNA]</scope>
    <source>
        <strain evidence="9">FW300-N2E2</strain>
    </source>
</reference>
<dbReference type="RefSeq" id="WP_063323008.1">
    <property type="nucleotide sequence ID" value="NZ_CP015225.1"/>
</dbReference>
<evidence type="ECO:0000256" key="4">
    <source>
        <dbReference type="ARBA" id="ARBA00023239"/>
    </source>
</evidence>
<dbReference type="GO" id="GO:0016799">
    <property type="term" value="F:hydrolase activity, hydrolyzing N-glycosyl compounds"/>
    <property type="evidence" value="ECO:0007669"/>
    <property type="project" value="InterPro"/>
</dbReference>
<dbReference type="EMBL" id="CP015225">
    <property type="protein sequence ID" value="AMZ72716.1"/>
    <property type="molecule type" value="Genomic_DNA"/>
</dbReference>
<keyword evidence="6" id="KW-0326">Glycosidase</keyword>
<evidence type="ECO:0000256" key="6">
    <source>
        <dbReference type="ARBA" id="ARBA00023295"/>
    </source>
</evidence>
<keyword evidence="4" id="KW-0456">Lyase</keyword>
<dbReference type="InterPro" id="IPR003265">
    <property type="entry name" value="HhH-GPD_domain"/>
</dbReference>
<name>A0A159ZXL6_PSEFL</name>
<dbReference type="Proteomes" id="UP000076083">
    <property type="component" value="Chromosome"/>
</dbReference>
<dbReference type="SMART" id="SM00478">
    <property type="entry name" value="ENDO3c"/>
    <property type="match status" value="1"/>
</dbReference>
<keyword evidence="5" id="KW-0511">Multifunctional enzyme</keyword>
<keyword evidence="3" id="KW-0234">DNA repair</keyword>
<evidence type="ECO:0000256" key="2">
    <source>
        <dbReference type="ARBA" id="ARBA00022801"/>
    </source>
</evidence>
<evidence type="ECO:0000256" key="3">
    <source>
        <dbReference type="ARBA" id="ARBA00023204"/>
    </source>
</evidence>
<evidence type="ECO:0000313" key="8">
    <source>
        <dbReference type="EMBL" id="AMZ72716.1"/>
    </source>
</evidence>
<dbReference type="GO" id="GO:0003906">
    <property type="term" value="F:DNA-(apurinic or apyrimidinic site) endonuclease activity"/>
    <property type="evidence" value="ECO:0007669"/>
    <property type="project" value="InterPro"/>
</dbReference>
<sequence>MQNGVVFVDAKIYSRDFPDAMSEVLPGVSWGLIEAFPTPAYWAYQVWANEQELEPLNYKLGATLAEEVGACLLGGHGIQANVGLAAFAHLRNLGAFDAEVPSEEQLQEWLSTPLKIGSRSVRYRFAKQKARYLHSALAALVLGNVPLHSGRALRDWLLELPGIGYKTASWIARNWLDADDVAILDIHILRAGALAGFFSPGLTVERHYLKLEAEFLALSKAIDVRPSKLDALMWYQMMSSPTVVHGLLSQVGLKAA</sequence>
<dbReference type="InterPro" id="IPR023170">
    <property type="entry name" value="HhH_base_excis_C"/>
</dbReference>
<reference evidence="8 9" key="2">
    <citation type="journal article" date="2018" name="Nature">
        <title>Mutant phenotypes for thousands of bacterial genes of unknown function.</title>
        <authorList>
            <person name="Price M.N."/>
            <person name="Wetmore K.M."/>
            <person name="Waters R.J."/>
            <person name="Callaghan M."/>
            <person name="Ray J."/>
            <person name="Liu H."/>
            <person name="Kuehl J.V."/>
            <person name="Melnyk R.A."/>
            <person name="Lamson J.S."/>
            <person name="Suh Y."/>
            <person name="Carlson H.K."/>
            <person name="Esquivel Z."/>
            <person name="Sadeeshkumar H."/>
            <person name="Chakraborty R."/>
            <person name="Zane G.M."/>
            <person name="Rubin B.E."/>
            <person name="Wall J.D."/>
            <person name="Visel A."/>
            <person name="Bristow J."/>
            <person name="Blow M.J."/>
            <person name="Arkin A.P."/>
            <person name="Deutschbauer A.M."/>
        </authorList>
    </citation>
    <scope>NUCLEOTIDE SEQUENCE [LARGE SCALE GENOMIC DNA]</scope>
    <source>
        <strain evidence="8 9">FW300-N2E2</strain>
    </source>
</reference>
<feature type="domain" description="HhH-GPD" evidence="7">
    <location>
        <begin position="78"/>
        <end position="238"/>
    </location>
</feature>
<proteinExistence type="predicted"/>
<dbReference type="Pfam" id="PF22175">
    <property type="entry name" value="Ogg-HhH"/>
    <property type="match status" value="1"/>
</dbReference>
<protein>
    <submittedName>
        <fullName evidence="8">8-oxoguanine DNA glycosylase</fullName>
    </submittedName>
</protein>
<dbReference type="Gene3D" id="1.10.340.30">
    <property type="entry name" value="Hypothetical protein, domain 2"/>
    <property type="match status" value="1"/>
</dbReference>
<dbReference type="InterPro" id="IPR012092">
    <property type="entry name" value="DNA_glyclase/AP_lyase_Ogg"/>
</dbReference>
<dbReference type="InterPro" id="IPR011257">
    <property type="entry name" value="DNA_glycosylase"/>
</dbReference>
<evidence type="ECO:0000256" key="5">
    <source>
        <dbReference type="ARBA" id="ARBA00023268"/>
    </source>
</evidence>
<accession>A0A159ZXL6</accession>
<gene>
    <name evidence="8" type="ORF">TK06_16975</name>
</gene>
<evidence type="ECO:0000259" key="7">
    <source>
        <dbReference type="SMART" id="SM00478"/>
    </source>
</evidence>